<evidence type="ECO:0000256" key="4">
    <source>
        <dbReference type="PROSITE-ProRule" id="PRU00335"/>
    </source>
</evidence>
<proteinExistence type="predicted"/>
<evidence type="ECO:0000256" key="2">
    <source>
        <dbReference type="ARBA" id="ARBA00023125"/>
    </source>
</evidence>
<dbReference type="RefSeq" id="WP_150066812.1">
    <property type="nucleotide sequence ID" value="NZ_JBEPDJ010000015.1"/>
</dbReference>
<gene>
    <name evidence="6" type="ORF">F1721_12640</name>
</gene>
<dbReference type="SUPFAM" id="SSF48498">
    <property type="entry name" value="Tetracyclin repressor-like, C-terminal domain"/>
    <property type="match status" value="1"/>
</dbReference>
<dbReference type="Proteomes" id="UP000323946">
    <property type="component" value="Unassembled WGS sequence"/>
</dbReference>
<keyword evidence="2 4" id="KW-0238">DNA-binding</keyword>
<dbReference type="EMBL" id="VWPH01000005">
    <property type="protein sequence ID" value="KAA5834511.1"/>
    <property type="molecule type" value="Genomic_DNA"/>
</dbReference>
<dbReference type="Gene3D" id="1.10.357.10">
    <property type="entry name" value="Tetracycline Repressor, domain 2"/>
    <property type="match status" value="1"/>
</dbReference>
<dbReference type="InterPro" id="IPR009057">
    <property type="entry name" value="Homeodomain-like_sf"/>
</dbReference>
<feature type="DNA-binding region" description="H-T-H motif" evidence="4">
    <location>
        <begin position="36"/>
        <end position="55"/>
    </location>
</feature>
<dbReference type="InterPro" id="IPR050109">
    <property type="entry name" value="HTH-type_TetR-like_transc_reg"/>
</dbReference>
<dbReference type="InterPro" id="IPR036271">
    <property type="entry name" value="Tet_transcr_reg_TetR-rel_C_sf"/>
</dbReference>
<evidence type="ECO:0000256" key="3">
    <source>
        <dbReference type="ARBA" id="ARBA00023163"/>
    </source>
</evidence>
<dbReference type="Pfam" id="PF21597">
    <property type="entry name" value="TetR_C_43"/>
    <property type="match status" value="1"/>
</dbReference>
<evidence type="ECO:0000313" key="6">
    <source>
        <dbReference type="EMBL" id="KAA5834511.1"/>
    </source>
</evidence>
<dbReference type="SUPFAM" id="SSF46689">
    <property type="entry name" value="Homeodomain-like"/>
    <property type="match status" value="1"/>
</dbReference>
<evidence type="ECO:0000256" key="1">
    <source>
        <dbReference type="ARBA" id="ARBA00023015"/>
    </source>
</evidence>
<organism evidence="6 7">
    <name type="scientific">Saccharopolyspora hirsuta</name>
    <dbReference type="NCBI Taxonomy" id="1837"/>
    <lineage>
        <taxon>Bacteria</taxon>
        <taxon>Bacillati</taxon>
        <taxon>Actinomycetota</taxon>
        <taxon>Actinomycetes</taxon>
        <taxon>Pseudonocardiales</taxon>
        <taxon>Pseudonocardiaceae</taxon>
        <taxon>Saccharopolyspora</taxon>
    </lineage>
</organism>
<name>A0A5M7C4I5_SACHI</name>
<dbReference type="InterPro" id="IPR049445">
    <property type="entry name" value="TetR_SbtR-like_C"/>
</dbReference>
<comment type="caution">
    <text evidence="6">The sequence shown here is derived from an EMBL/GenBank/DDBJ whole genome shotgun (WGS) entry which is preliminary data.</text>
</comment>
<evidence type="ECO:0000259" key="5">
    <source>
        <dbReference type="PROSITE" id="PS50977"/>
    </source>
</evidence>
<dbReference type="PRINTS" id="PR00455">
    <property type="entry name" value="HTHTETR"/>
</dbReference>
<dbReference type="AlphaFoldDB" id="A0A5M7C4I5"/>
<dbReference type="SMR" id="A0A5M7C4I5"/>
<accession>A0A5M7C4I5</accession>
<reference evidence="6 7" key="1">
    <citation type="submission" date="2019-09" db="EMBL/GenBank/DDBJ databases">
        <title>Draft genome sequence of the thermophilic Saccharopolyspora hirsuta VKM Ac-666T.</title>
        <authorList>
            <person name="Lobastova T.G."/>
            <person name="Fokina V."/>
            <person name="Bragin E.Y."/>
            <person name="Shtratnikova V.Y."/>
            <person name="Starodumova I.P."/>
            <person name="Tarlachkov S.V."/>
            <person name="Donova M.V."/>
        </authorList>
    </citation>
    <scope>NUCLEOTIDE SEQUENCE [LARGE SCALE GENOMIC DNA]</scope>
    <source>
        <strain evidence="6 7">VKM Ac-666</strain>
    </source>
</reference>
<dbReference type="GO" id="GO:0003700">
    <property type="term" value="F:DNA-binding transcription factor activity"/>
    <property type="evidence" value="ECO:0007669"/>
    <property type="project" value="TreeGrafter"/>
</dbReference>
<dbReference type="Pfam" id="PF00440">
    <property type="entry name" value="TetR_N"/>
    <property type="match status" value="1"/>
</dbReference>
<keyword evidence="3" id="KW-0804">Transcription</keyword>
<dbReference type="InterPro" id="IPR001647">
    <property type="entry name" value="HTH_TetR"/>
</dbReference>
<dbReference type="OrthoDB" id="3192968at2"/>
<keyword evidence="7" id="KW-1185">Reference proteome</keyword>
<evidence type="ECO:0000313" key="7">
    <source>
        <dbReference type="Proteomes" id="UP000323946"/>
    </source>
</evidence>
<dbReference type="PANTHER" id="PTHR30055:SF234">
    <property type="entry name" value="HTH-TYPE TRANSCRIPTIONAL REGULATOR BETI"/>
    <property type="match status" value="1"/>
</dbReference>
<sequence>MSTETTPPLRADARRNRDRIINAARAVFAEHGPEVPMEEIARAAGVGTGTLYRRFPDRDSLIRAVGQDVFGRVLAEAREIAERETDPWRALTEFLLTASDLHTVLRLSVHSPRARAVLGTDPELAKVRGEMLTILDSMVRGAQESGALRPDIGSGDVALLLSSVLHGVRNVPDDVRRDAPARYLTLVLDGLRASPGSALPGRPVTGEDISMARVYPAE</sequence>
<protein>
    <submittedName>
        <fullName evidence="6">Helix-turn-helix transcriptional regulator</fullName>
    </submittedName>
</protein>
<dbReference type="GO" id="GO:0000976">
    <property type="term" value="F:transcription cis-regulatory region binding"/>
    <property type="evidence" value="ECO:0007669"/>
    <property type="project" value="TreeGrafter"/>
</dbReference>
<feature type="domain" description="HTH tetR-type" evidence="5">
    <location>
        <begin position="14"/>
        <end position="73"/>
    </location>
</feature>
<dbReference type="PANTHER" id="PTHR30055">
    <property type="entry name" value="HTH-TYPE TRANSCRIPTIONAL REGULATOR RUTR"/>
    <property type="match status" value="1"/>
</dbReference>
<dbReference type="PROSITE" id="PS50977">
    <property type="entry name" value="HTH_TETR_2"/>
    <property type="match status" value="1"/>
</dbReference>
<keyword evidence="1" id="KW-0805">Transcription regulation</keyword>